<organism evidence="3 4">
    <name type="scientific">Triticum turgidum subsp. durum</name>
    <name type="common">Durum wheat</name>
    <name type="synonym">Triticum durum</name>
    <dbReference type="NCBI Taxonomy" id="4567"/>
    <lineage>
        <taxon>Eukaryota</taxon>
        <taxon>Viridiplantae</taxon>
        <taxon>Streptophyta</taxon>
        <taxon>Embryophyta</taxon>
        <taxon>Tracheophyta</taxon>
        <taxon>Spermatophyta</taxon>
        <taxon>Magnoliopsida</taxon>
        <taxon>Liliopsida</taxon>
        <taxon>Poales</taxon>
        <taxon>Poaceae</taxon>
        <taxon>BOP clade</taxon>
        <taxon>Pooideae</taxon>
        <taxon>Triticodae</taxon>
        <taxon>Triticeae</taxon>
        <taxon>Triticinae</taxon>
        <taxon>Triticum</taxon>
    </lineage>
</organism>
<dbReference type="InterPro" id="IPR036047">
    <property type="entry name" value="F-box-like_dom_sf"/>
</dbReference>
<dbReference type="Gramene" id="TRITD2Av1G285990.2">
    <property type="protein sequence ID" value="TRITD2Av1G285990.2"/>
    <property type="gene ID" value="TRITD2Av1G285990"/>
</dbReference>
<evidence type="ECO:0000313" key="4">
    <source>
        <dbReference type="Proteomes" id="UP000324705"/>
    </source>
</evidence>
<accession>A0A9R1P8R4</accession>
<dbReference type="PANTHER" id="PTHR31264:SF23">
    <property type="entry name" value="F-BOX DOMAIN-CONTAINING PROTEIN"/>
    <property type="match status" value="1"/>
</dbReference>
<dbReference type="InterPro" id="IPR001810">
    <property type="entry name" value="F-box_dom"/>
</dbReference>
<dbReference type="SUPFAM" id="SSF81383">
    <property type="entry name" value="F-box domain"/>
    <property type="match status" value="1"/>
</dbReference>
<name>A0A9R1P8R4_TRITD</name>
<gene>
    <name evidence="3" type="ORF">TRITD_2Av1G285990</name>
</gene>
<dbReference type="PANTHER" id="PTHR31264">
    <property type="entry name" value="OS07G0554500 PROTEIN-RELATED"/>
    <property type="match status" value="1"/>
</dbReference>
<proteinExistence type="predicted"/>
<evidence type="ECO:0000259" key="2">
    <source>
        <dbReference type="PROSITE" id="PS50181"/>
    </source>
</evidence>
<dbReference type="PROSITE" id="PS50181">
    <property type="entry name" value="FBOX"/>
    <property type="match status" value="1"/>
</dbReference>
<dbReference type="SMART" id="SM00256">
    <property type="entry name" value="FBOX"/>
    <property type="match status" value="1"/>
</dbReference>
<dbReference type="CDD" id="cd09917">
    <property type="entry name" value="F-box_SF"/>
    <property type="match status" value="1"/>
</dbReference>
<evidence type="ECO:0000256" key="1">
    <source>
        <dbReference type="SAM" id="MobiDB-lite"/>
    </source>
</evidence>
<reference evidence="3 4" key="1">
    <citation type="submission" date="2017-09" db="EMBL/GenBank/DDBJ databases">
        <authorList>
            <consortium name="International Durum Wheat Genome Sequencing Consortium (IDWGSC)"/>
            <person name="Milanesi L."/>
        </authorList>
    </citation>
    <scope>NUCLEOTIDE SEQUENCE [LARGE SCALE GENOMIC DNA]</scope>
    <source>
        <strain evidence="4">cv. Svevo</strain>
    </source>
</reference>
<dbReference type="Pfam" id="PF12937">
    <property type="entry name" value="F-box-like"/>
    <property type="match status" value="1"/>
</dbReference>
<evidence type="ECO:0000313" key="3">
    <source>
        <dbReference type="EMBL" id="VAH38810.1"/>
    </source>
</evidence>
<sequence>MALPAIPDELLVEILLRLPTPEDLIRASAACVSFRRLVADRAFLRRFRKLHPAPLLGFLDYKGFHPAVPPHPSAPAASAVARAADFDFTFLPPPYWGWTVREVRDGRVLLDRPCRHDELGPLFKEMVVCDPLHRRYLLLPPIPDDLAAPAVCQILIERDCFADCFLAPSGDEEEAEAMEEETSFRVFWLVLLQTTRVVLAFSSSTGQWRAITSLTCSLPGFVLSTWTLLSVSRHYAHGCFYWISGLSEKLLVLDIRRMEFSMPDHPPCVRVLRGDVAIVEAGQGVTVMFVPKPDTSRRVYTVWRNNGWSSTQWQMENEAFSLDSGSFMIGAVGRHLLLHYGMISSVKTGCYTQDVNTLQLERVCDSCPHQSEAYCNFPPSLLSSPTVSSVPRHAYHPGVDDAVSAPEPRQSDPGGVEGPTGEEPTDLTRELPCKRRRRSGRSGSRTRVGGSQWTGRRRLRLDPWWMRAWGRMRGQIKLLSRTAAVKTLGGRGLPRMC</sequence>
<protein>
    <recommendedName>
        <fullName evidence="2">F-box domain-containing protein</fullName>
    </recommendedName>
</protein>
<dbReference type="Proteomes" id="UP000324705">
    <property type="component" value="Chromosome 2A"/>
</dbReference>
<dbReference type="Gene3D" id="1.20.1280.50">
    <property type="match status" value="1"/>
</dbReference>
<feature type="compositionally biased region" description="Low complexity" evidence="1">
    <location>
        <begin position="441"/>
        <end position="451"/>
    </location>
</feature>
<feature type="domain" description="F-box" evidence="2">
    <location>
        <begin position="1"/>
        <end position="50"/>
    </location>
</feature>
<dbReference type="EMBL" id="LT934113">
    <property type="protein sequence ID" value="VAH38810.1"/>
    <property type="molecule type" value="Genomic_DNA"/>
</dbReference>
<dbReference type="AlphaFoldDB" id="A0A9R1P8R4"/>
<feature type="region of interest" description="Disordered" evidence="1">
    <location>
        <begin position="386"/>
        <end position="453"/>
    </location>
</feature>
<keyword evidence="4" id="KW-1185">Reference proteome</keyword>